<dbReference type="AlphaFoldDB" id="A0A7W7DDU6"/>
<proteinExistence type="predicted"/>
<accession>A0A7W7DDU6</accession>
<dbReference type="EMBL" id="JACHND010000001">
    <property type="protein sequence ID" value="MBB4704957.1"/>
    <property type="molecule type" value="Genomic_DNA"/>
</dbReference>
<keyword evidence="1" id="KW-0472">Membrane</keyword>
<reference evidence="3 4" key="1">
    <citation type="submission" date="2020-08" db="EMBL/GenBank/DDBJ databases">
        <title>Sequencing the genomes of 1000 actinobacteria strains.</title>
        <authorList>
            <person name="Klenk H.-P."/>
        </authorList>
    </citation>
    <scope>NUCLEOTIDE SEQUENCE [LARGE SCALE GENOMIC DNA]</scope>
    <source>
        <strain evidence="3 4">DSM 45784</strain>
    </source>
</reference>
<protein>
    <recommendedName>
        <fullName evidence="2">DUF1648 domain-containing protein</fullName>
    </recommendedName>
</protein>
<evidence type="ECO:0000256" key="1">
    <source>
        <dbReference type="SAM" id="Phobius"/>
    </source>
</evidence>
<organism evidence="3 4">
    <name type="scientific">Sphaerisporangium siamense</name>
    <dbReference type="NCBI Taxonomy" id="795645"/>
    <lineage>
        <taxon>Bacteria</taxon>
        <taxon>Bacillati</taxon>
        <taxon>Actinomycetota</taxon>
        <taxon>Actinomycetes</taxon>
        <taxon>Streptosporangiales</taxon>
        <taxon>Streptosporangiaceae</taxon>
        <taxon>Sphaerisporangium</taxon>
    </lineage>
</organism>
<dbReference type="Pfam" id="PF07853">
    <property type="entry name" value="DUF1648"/>
    <property type="match status" value="1"/>
</dbReference>
<feature type="transmembrane region" description="Helical" evidence="1">
    <location>
        <begin position="186"/>
        <end position="205"/>
    </location>
</feature>
<dbReference type="Proteomes" id="UP000542210">
    <property type="component" value="Unassembled WGS sequence"/>
</dbReference>
<comment type="caution">
    <text evidence="3">The sequence shown here is derived from an EMBL/GenBank/DDBJ whole genome shotgun (WGS) entry which is preliminary data.</text>
</comment>
<feature type="transmembrane region" description="Helical" evidence="1">
    <location>
        <begin position="133"/>
        <end position="154"/>
    </location>
</feature>
<feature type="transmembrane region" description="Helical" evidence="1">
    <location>
        <begin position="53"/>
        <end position="72"/>
    </location>
</feature>
<keyword evidence="1" id="KW-0812">Transmembrane</keyword>
<keyword evidence="1" id="KW-1133">Transmembrane helix</keyword>
<gene>
    <name evidence="3" type="ORF">BJ982_006501</name>
</gene>
<feature type="domain" description="DUF1648" evidence="2">
    <location>
        <begin position="19"/>
        <end position="59"/>
    </location>
</feature>
<feature type="transmembrane region" description="Helical" evidence="1">
    <location>
        <begin position="217"/>
        <end position="236"/>
    </location>
</feature>
<evidence type="ECO:0000259" key="2">
    <source>
        <dbReference type="Pfam" id="PF07853"/>
    </source>
</evidence>
<feature type="transmembrane region" description="Helical" evidence="1">
    <location>
        <begin position="12"/>
        <end position="33"/>
    </location>
</feature>
<evidence type="ECO:0000313" key="4">
    <source>
        <dbReference type="Proteomes" id="UP000542210"/>
    </source>
</evidence>
<feature type="transmembrane region" description="Helical" evidence="1">
    <location>
        <begin position="93"/>
        <end position="113"/>
    </location>
</feature>
<dbReference type="RefSeq" id="WP_184886325.1">
    <property type="nucleotide sequence ID" value="NZ_BOOV01000006.1"/>
</dbReference>
<sequence length="331" mass="33610">MSGRPWLARLSAGWAVLVTVVLVAGPLVLRGRLPDPLATHWEVSGAPDGSMSFWAWFAMEAALWALLVACVARGVLRLGAEARGAAAATRVRAAGGLFAGGAVFLLAQQWATLAANLGTLDWRDAAPLGWRVVLVPAAAIAAGVLGVLIASAGAGGAEPEPAARPAVPLPLRSGQRAVWVSSARNAGAAIGGVAALAAALLLALTRTTLGPSGLESTAIGLTIAGLAMLGVSTVGVRVGDEAMVISFGPFGRPRRTVPLGRIESARVEVKGPFEVGGWGFRGLPGMATIMIRGGECLIVRYHSGGELAVTVDDAHRGAALINALVARSGVR</sequence>
<name>A0A7W7DDU6_9ACTN</name>
<evidence type="ECO:0000313" key="3">
    <source>
        <dbReference type="EMBL" id="MBB4704957.1"/>
    </source>
</evidence>
<dbReference type="InterPro" id="IPR012867">
    <property type="entry name" value="DUF1648"/>
</dbReference>
<keyword evidence="4" id="KW-1185">Reference proteome</keyword>